<feature type="chain" id="PRO_5040273045" evidence="1">
    <location>
        <begin position="21"/>
        <end position="71"/>
    </location>
</feature>
<dbReference type="OrthoDB" id="269227at2759"/>
<evidence type="ECO:0000313" key="2">
    <source>
        <dbReference type="EMBL" id="CAH1961418.1"/>
    </source>
</evidence>
<gene>
    <name evidence="2" type="ORF">ACAOBT_LOCUS4150</name>
</gene>
<proteinExistence type="predicted"/>
<dbReference type="Proteomes" id="UP001152888">
    <property type="component" value="Unassembled WGS sequence"/>
</dbReference>
<comment type="caution">
    <text evidence="2">The sequence shown here is derived from an EMBL/GenBank/DDBJ whole genome shotgun (WGS) entry which is preliminary data.</text>
</comment>
<dbReference type="AlphaFoldDB" id="A0A9P0NW25"/>
<evidence type="ECO:0000313" key="3">
    <source>
        <dbReference type="Proteomes" id="UP001152888"/>
    </source>
</evidence>
<evidence type="ECO:0000256" key="1">
    <source>
        <dbReference type="SAM" id="SignalP"/>
    </source>
</evidence>
<keyword evidence="1" id="KW-0732">Signal</keyword>
<accession>A0A9P0NW25</accession>
<sequence>MSNSAIFLSVFLAVTGLVCSDQDYSDWNGFLESVGIMKNNDAMFTNWRSQDNNFFDDRTPLDEGNRYFSTR</sequence>
<name>A0A9P0NW25_ACAOB</name>
<reference evidence="2" key="1">
    <citation type="submission" date="2022-03" db="EMBL/GenBank/DDBJ databases">
        <authorList>
            <person name="Sayadi A."/>
        </authorList>
    </citation>
    <scope>NUCLEOTIDE SEQUENCE</scope>
</reference>
<dbReference type="EMBL" id="CAKOFQ010006695">
    <property type="protein sequence ID" value="CAH1961418.1"/>
    <property type="molecule type" value="Genomic_DNA"/>
</dbReference>
<keyword evidence="3" id="KW-1185">Reference proteome</keyword>
<organism evidence="2 3">
    <name type="scientific">Acanthoscelides obtectus</name>
    <name type="common">Bean weevil</name>
    <name type="synonym">Bruchus obtectus</name>
    <dbReference type="NCBI Taxonomy" id="200917"/>
    <lineage>
        <taxon>Eukaryota</taxon>
        <taxon>Metazoa</taxon>
        <taxon>Ecdysozoa</taxon>
        <taxon>Arthropoda</taxon>
        <taxon>Hexapoda</taxon>
        <taxon>Insecta</taxon>
        <taxon>Pterygota</taxon>
        <taxon>Neoptera</taxon>
        <taxon>Endopterygota</taxon>
        <taxon>Coleoptera</taxon>
        <taxon>Polyphaga</taxon>
        <taxon>Cucujiformia</taxon>
        <taxon>Chrysomeloidea</taxon>
        <taxon>Chrysomelidae</taxon>
        <taxon>Bruchinae</taxon>
        <taxon>Bruchini</taxon>
        <taxon>Acanthoscelides</taxon>
    </lineage>
</organism>
<protein>
    <submittedName>
        <fullName evidence="2">Uncharacterized protein</fullName>
    </submittedName>
</protein>
<feature type="signal peptide" evidence="1">
    <location>
        <begin position="1"/>
        <end position="20"/>
    </location>
</feature>